<comment type="caution">
    <text evidence="1">The sequence shown here is derived from an EMBL/GenBank/DDBJ whole genome shotgun (WGS) entry which is preliminary data.</text>
</comment>
<organism evidence="1 2">
    <name type="scientific">Symbiodinium microadriaticum</name>
    <name type="common">Dinoflagellate</name>
    <name type="synonym">Zooxanthella microadriatica</name>
    <dbReference type="NCBI Taxonomy" id="2951"/>
    <lineage>
        <taxon>Eukaryota</taxon>
        <taxon>Sar</taxon>
        <taxon>Alveolata</taxon>
        <taxon>Dinophyceae</taxon>
        <taxon>Suessiales</taxon>
        <taxon>Symbiodiniaceae</taxon>
        <taxon>Symbiodinium</taxon>
    </lineage>
</organism>
<gene>
    <name evidence="1" type="ORF">AK812_SmicGene3754</name>
</gene>
<proteinExistence type="predicted"/>
<evidence type="ECO:0000313" key="1">
    <source>
        <dbReference type="EMBL" id="OLQ12359.1"/>
    </source>
</evidence>
<reference evidence="1 2" key="1">
    <citation type="submission" date="2016-02" db="EMBL/GenBank/DDBJ databases">
        <title>Genome analysis of coral dinoflagellate symbionts highlights evolutionary adaptations to a symbiotic lifestyle.</title>
        <authorList>
            <person name="Aranda M."/>
            <person name="Li Y."/>
            <person name="Liew Y.J."/>
            <person name="Baumgarten S."/>
            <person name="Simakov O."/>
            <person name="Wilson M."/>
            <person name="Piel J."/>
            <person name="Ashoor H."/>
            <person name="Bougouffa S."/>
            <person name="Bajic V.B."/>
            <person name="Ryu T."/>
            <person name="Ravasi T."/>
            <person name="Bayer T."/>
            <person name="Micklem G."/>
            <person name="Kim H."/>
            <person name="Bhak J."/>
            <person name="Lajeunesse T.C."/>
            <person name="Voolstra C.R."/>
        </authorList>
    </citation>
    <scope>NUCLEOTIDE SEQUENCE [LARGE SCALE GENOMIC DNA]</scope>
    <source>
        <strain evidence="1 2">CCMP2467</strain>
    </source>
</reference>
<keyword evidence="2" id="KW-1185">Reference proteome</keyword>
<evidence type="ECO:0000313" key="2">
    <source>
        <dbReference type="Proteomes" id="UP000186817"/>
    </source>
</evidence>
<dbReference type="EMBL" id="LSRX01000044">
    <property type="protein sequence ID" value="OLQ12359.1"/>
    <property type="molecule type" value="Genomic_DNA"/>
</dbReference>
<name>A0A1Q9EY67_SYMMI</name>
<dbReference type="AlphaFoldDB" id="A0A1Q9EY67"/>
<dbReference type="Proteomes" id="UP000186817">
    <property type="component" value="Unassembled WGS sequence"/>
</dbReference>
<accession>A0A1Q9EY67</accession>
<sequence>MAARLPIRLGCHVNDVAAQGASECADQGGARNAYGKQRVTTRLPKRPRDTCDTALQAARSSEHVLQRVFARMPQTPKGAWCDDMASRRWVHKRKKQSCALKVGKLGQLVEELLLGAQRFLGPCQDEGRMPQRRTEDNYCSFAQFRDPWRSRACLGSDDLSIAPIGRDANRSSTACTVELRAERVLSLNDHESWSESETLQDPSESLYNCTNITINLQLSDAERL</sequence>
<protein>
    <submittedName>
        <fullName evidence="1">Uncharacterized protein</fullName>
    </submittedName>
</protein>